<feature type="transmembrane region" description="Helical" evidence="1">
    <location>
        <begin position="112"/>
        <end position="132"/>
    </location>
</feature>
<proteinExistence type="predicted"/>
<sequence length="183" mass="21843">MAYLVALTVIEIACHAIGFLSPNSNLFISHFYFVFQFVFLSILFYQLFENKTIKRTIVLILALQLAVLSMIYFSNPQLFWEFNFYEIVSCSSILVIYALLFIIKNFEKEHKYFNFSVGLILYLICSISIFTSGNLRMVLWEDPFIDIWIFNSIFYIIFQYMIFREYIYFTKVNNKSLEDKLLL</sequence>
<gene>
    <name evidence="2" type="ORF">FVF61_12180</name>
</gene>
<organism evidence="2 3">
    <name type="scientific">Formosa maritima</name>
    <dbReference type="NCBI Taxonomy" id="2592046"/>
    <lineage>
        <taxon>Bacteria</taxon>
        <taxon>Pseudomonadati</taxon>
        <taxon>Bacteroidota</taxon>
        <taxon>Flavobacteriia</taxon>
        <taxon>Flavobacteriales</taxon>
        <taxon>Flavobacteriaceae</taxon>
        <taxon>Formosa</taxon>
    </lineage>
</organism>
<dbReference type="AlphaFoldDB" id="A0A5D0G0W7"/>
<dbReference type="RefSeq" id="WP_148456807.1">
    <property type="nucleotide sequence ID" value="NZ_VSFC01000060.1"/>
</dbReference>
<dbReference type="OrthoDB" id="1361853at2"/>
<feature type="transmembrane region" description="Helical" evidence="1">
    <location>
        <begin position="144"/>
        <end position="163"/>
    </location>
</feature>
<keyword evidence="1" id="KW-1133">Transmembrane helix</keyword>
<reference evidence="2 3" key="1">
    <citation type="submission" date="2019-08" db="EMBL/GenBank/DDBJ databases">
        <title>Formosa sediminis sp. nov., isolated from marine sediment.</title>
        <authorList>
            <person name="Cao W.R."/>
        </authorList>
    </citation>
    <scope>NUCLEOTIDE SEQUENCE [LARGE SCALE GENOMIC DNA]</scope>
    <source>
        <strain evidence="2 3">1494</strain>
    </source>
</reference>
<evidence type="ECO:0000313" key="2">
    <source>
        <dbReference type="EMBL" id="TYA52495.1"/>
    </source>
</evidence>
<dbReference type="Proteomes" id="UP000324550">
    <property type="component" value="Unassembled WGS sequence"/>
</dbReference>
<evidence type="ECO:0000256" key="1">
    <source>
        <dbReference type="SAM" id="Phobius"/>
    </source>
</evidence>
<feature type="transmembrane region" description="Helical" evidence="1">
    <location>
        <begin position="85"/>
        <end position="103"/>
    </location>
</feature>
<accession>A0A5D0G0W7</accession>
<name>A0A5D0G0W7_9FLAO</name>
<keyword evidence="3" id="KW-1185">Reference proteome</keyword>
<feature type="transmembrane region" description="Helical" evidence="1">
    <location>
        <begin position="26"/>
        <end position="45"/>
    </location>
</feature>
<comment type="caution">
    <text evidence="2">The sequence shown here is derived from an EMBL/GenBank/DDBJ whole genome shotgun (WGS) entry which is preliminary data.</text>
</comment>
<evidence type="ECO:0000313" key="3">
    <source>
        <dbReference type="Proteomes" id="UP000324550"/>
    </source>
</evidence>
<feature type="transmembrane region" description="Helical" evidence="1">
    <location>
        <begin position="57"/>
        <end position="73"/>
    </location>
</feature>
<protein>
    <submittedName>
        <fullName evidence="2">Uncharacterized protein</fullName>
    </submittedName>
</protein>
<keyword evidence="1" id="KW-0812">Transmembrane</keyword>
<dbReference type="EMBL" id="VSFC01000060">
    <property type="protein sequence ID" value="TYA52495.1"/>
    <property type="molecule type" value="Genomic_DNA"/>
</dbReference>
<keyword evidence="1" id="KW-0472">Membrane</keyword>